<protein>
    <recommendedName>
        <fullName evidence="3">DUF3887 domain-containing protein</fullName>
    </recommendedName>
</protein>
<dbReference type="Proteomes" id="UP000323166">
    <property type="component" value="Unassembled WGS sequence"/>
</dbReference>
<dbReference type="AlphaFoldDB" id="A0A5S4ZTM3"/>
<reference evidence="1 2" key="1">
    <citation type="submission" date="2019-07" db="EMBL/GenBank/DDBJ databases">
        <title>Genomic Encyclopedia of Type Strains, Phase I: the one thousand microbial genomes (KMG-I) project.</title>
        <authorList>
            <person name="Kyrpides N."/>
        </authorList>
    </citation>
    <scope>NUCLEOTIDE SEQUENCE [LARGE SCALE GENOMIC DNA]</scope>
    <source>
        <strain evidence="1 2">DSM 6562</strain>
    </source>
</reference>
<dbReference type="RefSeq" id="WP_243131633.1">
    <property type="nucleotide sequence ID" value="NZ_VNHM01000005.1"/>
</dbReference>
<evidence type="ECO:0000313" key="1">
    <source>
        <dbReference type="EMBL" id="TYO96224.1"/>
    </source>
</evidence>
<keyword evidence="2" id="KW-1185">Reference proteome</keyword>
<name>A0A5S4ZTM3_9FIRM</name>
<comment type="caution">
    <text evidence="1">The sequence shown here is derived from an EMBL/GenBank/DDBJ whole genome shotgun (WGS) entry which is preliminary data.</text>
</comment>
<organism evidence="1 2">
    <name type="scientific">Desulfallas thermosapovorans DSM 6562</name>
    <dbReference type="NCBI Taxonomy" id="1121431"/>
    <lineage>
        <taxon>Bacteria</taxon>
        <taxon>Bacillati</taxon>
        <taxon>Bacillota</taxon>
        <taxon>Clostridia</taxon>
        <taxon>Eubacteriales</taxon>
        <taxon>Desulfallaceae</taxon>
        <taxon>Desulfallas</taxon>
    </lineage>
</organism>
<dbReference type="EMBL" id="VNHM01000005">
    <property type="protein sequence ID" value="TYO96224.1"/>
    <property type="molecule type" value="Genomic_DNA"/>
</dbReference>
<sequence>MEETGCFNKFLIVRGSITGQGMRNDIKRVLIFIIAAAILMVGCSPGKDYVENPVVLTEQDIKNAVTELINGINSGNMEIVQRYVGAATPVAEKLVDQLRGNIKLHNVRDITVQGTTARATVTLEVVPLNITRDVTLSFDATDVLLLNNPLGLLSILLQ</sequence>
<proteinExistence type="predicted"/>
<evidence type="ECO:0000313" key="2">
    <source>
        <dbReference type="Proteomes" id="UP000323166"/>
    </source>
</evidence>
<accession>A0A5S4ZTM3</accession>
<evidence type="ECO:0008006" key="3">
    <source>
        <dbReference type="Google" id="ProtNLM"/>
    </source>
</evidence>
<gene>
    <name evidence="1" type="ORF">LX24_01176</name>
</gene>